<evidence type="ECO:0000259" key="13">
    <source>
        <dbReference type="PROSITE" id="PS51194"/>
    </source>
</evidence>
<comment type="catalytic activity">
    <reaction evidence="9">
        <text>ATP + H2O = ADP + phosphate + H(+)</text>
        <dbReference type="Rhea" id="RHEA:13065"/>
        <dbReference type="ChEBI" id="CHEBI:15377"/>
        <dbReference type="ChEBI" id="CHEBI:15378"/>
        <dbReference type="ChEBI" id="CHEBI:30616"/>
        <dbReference type="ChEBI" id="CHEBI:43474"/>
        <dbReference type="ChEBI" id="CHEBI:456216"/>
        <dbReference type="EC" id="3.6.4.13"/>
    </reaction>
</comment>
<dbReference type="GO" id="GO:0005634">
    <property type="term" value="C:nucleus"/>
    <property type="evidence" value="ECO:0007669"/>
    <property type="project" value="UniProtKB-SubCell"/>
</dbReference>
<dbReference type="FunFam" id="1.10.3380.10:FF:000002">
    <property type="entry name" value="Activating signal cointegrator 1 complex subunit 3"/>
    <property type="match status" value="1"/>
</dbReference>
<evidence type="ECO:0000256" key="11">
    <source>
        <dbReference type="SAM" id="MobiDB-lite"/>
    </source>
</evidence>
<feature type="domain" description="Helicase C-terminal" evidence="13">
    <location>
        <begin position="717"/>
        <end position="935"/>
    </location>
</feature>
<evidence type="ECO:0000313" key="15">
    <source>
        <dbReference type="Proteomes" id="UP001489004"/>
    </source>
</evidence>
<dbReference type="InterPro" id="IPR036388">
    <property type="entry name" value="WH-like_DNA-bd_sf"/>
</dbReference>
<dbReference type="SMART" id="SM00487">
    <property type="entry name" value="DEXDc"/>
    <property type="match status" value="2"/>
</dbReference>
<dbReference type="GO" id="GO:0003676">
    <property type="term" value="F:nucleic acid binding"/>
    <property type="evidence" value="ECO:0007669"/>
    <property type="project" value="InterPro"/>
</dbReference>
<dbReference type="GO" id="GO:0005524">
    <property type="term" value="F:ATP binding"/>
    <property type="evidence" value="ECO:0007669"/>
    <property type="project" value="UniProtKB-KW"/>
</dbReference>
<gene>
    <name evidence="14" type="ORF">WJX72_011703</name>
</gene>
<dbReference type="SUPFAM" id="SSF81296">
    <property type="entry name" value="E set domains"/>
    <property type="match status" value="1"/>
</dbReference>
<dbReference type="SUPFAM" id="SSF46785">
    <property type="entry name" value="Winged helix' DNA-binding domain"/>
    <property type="match status" value="2"/>
</dbReference>
<accession>A0AAW1PXC8</accession>
<dbReference type="GO" id="GO:0032991">
    <property type="term" value="C:protein-containing complex"/>
    <property type="evidence" value="ECO:0007669"/>
    <property type="project" value="UniProtKB-ARBA"/>
</dbReference>
<dbReference type="Pfam" id="PF00270">
    <property type="entry name" value="DEAD"/>
    <property type="match status" value="2"/>
</dbReference>
<dbReference type="Pfam" id="PF18149">
    <property type="entry name" value="Helicase_PWI"/>
    <property type="match status" value="1"/>
</dbReference>
<reference evidence="14 15" key="1">
    <citation type="journal article" date="2024" name="Nat. Commun.">
        <title>Phylogenomics reveals the evolutionary origins of lichenization in chlorophyte algae.</title>
        <authorList>
            <person name="Puginier C."/>
            <person name="Libourel C."/>
            <person name="Otte J."/>
            <person name="Skaloud P."/>
            <person name="Haon M."/>
            <person name="Grisel S."/>
            <person name="Petersen M."/>
            <person name="Berrin J.G."/>
            <person name="Delaux P.M."/>
            <person name="Dal Grande F."/>
            <person name="Keller J."/>
        </authorList>
    </citation>
    <scope>NUCLEOTIDE SEQUENCE [LARGE SCALE GENOMIC DNA]</scope>
    <source>
        <strain evidence="14 15">SAG 2043</strain>
    </source>
</reference>
<dbReference type="Gene3D" id="1.10.3380.10">
    <property type="entry name" value="Sec63 N-terminal domain-like domain"/>
    <property type="match status" value="2"/>
</dbReference>
<dbReference type="FunFam" id="1.10.150.20:FF:000004">
    <property type="entry name" value="U5 small nuclear ribonucleoprotein helicase"/>
    <property type="match status" value="1"/>
</dbReference>
<evidence type="ECO:0000256" key="7">
    <source>
        <dbReference type="ARBA" id="ARBA00022840"/>
    </source>
</evidence>
<keyword evidence="7" id="KW-0067">ATP-binding</keyword>
<dbReference type="SMART" id="SM00490">
    <property type="entry name" value="HELICc"/>
    <property type="match status" value="2"/>
</dbReference>
<dbReference type="SMART" id="SM00382">
    <property type="entry name" value="AAA"/>
    <property type="match status" value="2"/>
</dbReference>
<dbReference type="SMART" id="SM00973">
    <property type="entry name" value="Sec63"/>
    <property type="match status" value="2"/>
</dbReference>
<dbReference type="InterPro" id="IPR014001">
    <property type="entry name" value="Helicase_ATP-bd"/>
</dbReference>
<keyword evidence="3" id="KW-0677">Repeat</keyword>
<keyword evidence="5" id="KW-0378">Hydrolase</keyword>
<feature type="domain" description="Helicase ATP-binding" evidence="12">
    <location>
        <begin position="502"/>
        <end position="691"/>
    </location>
</feature>
<dbReference type="InterPro" id="IPR014756">
    <property type="entry name" value="Ig_E-set"/>
</dbReference>
<dbReference type="Gene3D" id="3.40.50.300">
    <property type="entry name" value="P-loop containing nucleotide triphosphate hydrolases"/>
    <property type="match status" value="4"/>
</dbReference>
<evidence type="ECO:0000256" key="9">
    <source>
        <dbReference type="ARBA" id="ARBA00047984"/>
    </source>
</evidence>
<dbReference type="InterPro" id="IPR011545">
    <property type="entry name" value="DEAD/DEAH_box_helicase_dom"/>
</dbReference>
<name>A0AAW1PXC8_9CHLO</name>
<dbReference type="PIRSF" id="PIRSF039073">
    <property type="entry name" value="BRR2"/>
    <property type="match status" value="1"/>
</dbReference>
<dbReference type="PANTHER" id="PTHR47961:SF4">
    <property type="entry name" value="ACTIVATING SIGNAL COINTEGRATOR 1 COMPLEX SUBUNIT 3"/>
    <property type="match status" value="1"/>
</dbReference>
<keyword evidence="4" id="KW-0547">Nucleotide-binding</keyword>
<dbReference type="SUPFAM" id="SSF52540">
    <property type="entry name" value="P-loop containing nucleoside triphosphate hydrolases"/>
    <property type="match status" value="4"/>
</dbReference>
<dbReference type="CDD" id="cd18795">
    <property type="entry name" value="SF2_C_Ski2"/>
    <property type="match status" value="2"/>
</dbReference>
<dbReference type="FunFam" id="3.40.50.300:FF:000254">
    <property type="entry name" value="U5 small nuclear ribonucleoprotein helicase"/>
    <property type="match status" value="1"/>
</dbReference>
<dbReference type="InterPro" id="IPR001650">
    <property type="entry name" value="Helicase_C-like"/>
</dbReference>
<dbReference type="Gene3D" id="1.10.10.10">
    <property type="entry name" value="Winged helix-like DNA-binding domain superfamily/Winged helix DNA-binding domain"/>
    <property type="match status" value="2"/>
</dbReference>
<dbReference type="CDD" id="cd18019">
    <property type="entry name" value="DEXHc_Brr2_1"/>
    <property type="match status" value="1"/>
</dbReference>
<proteinExistence type="predicted"/>
<evidence type="ECO:0000256" key="6">
    <source>
        <dbReference type="ARBA" id="ARBA00022806"/>
    </source>
</evidence>
<dbReference type="InterPro" id="IPR048863">
    <property type="entry name" value="BRR2_plug"/>
</dbReference>
<keyword evidence="6" id="KW-0347">Helicase</keyword>
<protein>
    <recommendedName>
        <fullName evidence="2">RNA helicase</fullName>
        <ecNumber evidence="2">3.6.4.13</ecNumber>
    </recommendedName>
</protein>
<dbReference type="Gene3D" id="1.10.150.20">
    <property type="entry name" value="5' to 3' exonuclease, C-terminal subdomain"/>
    <property type="match status" value="2"/>
</dbReference>
<dbReference type="GO" id="GO:0016787">
    <property type="term" value="F:hydrolase activity"/>
    <property type="evidence" value="ECO:0007669"/>
    <property type="project" value="UniProtKB-KW"/>
</dbReference>
<dbReference type="FunFam" id="3.40.50.300:FF:000368">
    <property type="entry name" value="U5 small nuclear ribonucleoprotein 200 kDa helicase"/>
    <property type="match status" value="1"/>
</dbReference>
<dbReference type="PROSITE" id="PS51194">
    <property type="entry name" value="HELICASE_CTER"/>
    <property type="match status" value="1"/>
</dbReference>
<dbReference type="InterPro" id="IPR003593">
    <property type="entry name" value="AAA+_ATPase"/>
</dbReference>
<dbReference type="EC" id="3.6.4.13" evidence="2"/>
<dbReference type="InterPro" id="IPR050474">
    <property type="entry name" value="Hel308_SKI2-like"/>
</dbReference>
<dbReference type="SUPFAM" id="SSF158702">
    <property type="entry name" value="Sec63 N-terminal domain-like"/>
    <property type="match status" value="2"/>
</dbReference>
<feature type="region of interest" description="Disordered" evidence="11">
    <location>
        <begin position="213"/>
        <end position="248"/>
    </location>
</feature>
<dbReference type="InterPro" id="IPR041094">
    <property type="entry name" value="Brr2_helicase_PWI"/>
</dbReference>
<feature type="domain" description="Helicase ATP-binding" evidence="12">
    <location>
        <begin position="1358"/>
        <end position="1537"/>
    </location>
</feature>
<evidence type="ECO:0000256" key="5">
    <source>
        <dbReference type="ARBA" id="ARBA00022801"/>
    </source>
</evidence>
<dbReference type="FunFam" id="1.10.150.20:FF:000013">
    <property type="entry name" value="U5 small nuclear ribonucleoprotein kDa helicase"/>
    <property type="match status" value="1"/>
</dbReference>
<dbReference type="CDD" id="cd18021">
    <property type="entry name" value="DEXHc_Brr2_2"/>
    <property type="match status" value="1"/>
</dbReference>
<dbReference type="FunFam" id="1.10.3380.10:FF:000001">
    <property type="entry name" value="U5 small nuclear ribonucleoprotein helicase"/>
    <property type="match status" value="1"/>
</dbReference>
<dbReference type="InterPro" id="IPR004179">
    <property type="entry name" value="Sec63-dom"/>
</dbReference>
<dbReference type="Gene3D" id="2.60.40.150">
    <property type="entry name" value="C2 domain"/>
    <property type="match status" value="2"/>
</dbReference>
<keyword evidence="8" id="KW-0539">Nucleus</keyword>
<dbReference type="EMBL" id="JALJOR010000004">
    <property type="protein sequence ID" value="KAK9818381.1"/>
    <property type="molecule type" value="Genomic_DNA"/>
</dbReference>
<feature type="compositionally biased region" description="Basic and acidic residues" evidence="11">
    <location>
        <begin position="77"/>
        <end position="88"/>
    </location>
</feature>
<comment type="function">
    <text evidence="10">RNA helicase that plays an essential role in pre-mRNA splicing as component of the U5 snRNP and U4/U6-U5 tri-snRNP complexes. Involved in spliceosome assembly, activation and disassembly.</text>
</comment>
<evidence type="ECO:0000256" key="8">
    <source>
        <dbReference type="ARBA" id="ARBA00023242"/>
    </source>
</evidence>
<dbReference type="PANTHER" id="PTHR47961">
    <property type="entry name" value="DNA POLYMERASE THETA, PUTATIVE (AFU_ORTHOLOGUE AFUA_1G05260)-RELATED"/>
    <property type="match status" value="1"/>
</dbReference>
<evidence type="ECO:0000259" key="12">
    <source>
        <dbReference type="PROSITE" id="PS51192"/>
    </source>
</evidence>
<evidence type="ECO:0000256" key="10">
    <source>
        <dbReference type="ARBA" id="ARBA00055371"/>
    </source>
</evidence>
<dbReference type="InterPro" id="IPR035892">
    <property type="entry name" value="C2_domain_sf"/>
</dbReference>
<dbReference type="FunFam" id="1.10.10.10:FF:000012">
    <property type="entry name" value="U5 small nuclear ribonucleoprotein helicase"/>
    <property type="match status" value="1"/>
</dbReference>
<evidence type="ECO:0000256" key="2">
    <source>
        <dbReference type="ARBA" id="ARBA00012552"/>
    </source>
</evidence>
<dbReference type="GO" id="GO:0003724">
    <property type="term" value="F:RNA helicase activity"/>
    <property type="evidence" value="ECO:0007669"/>
    <property type="project" value="UniProtKB-EC"/>
</dbReference>
<comment type="subcellular location">
    <subcellularLocation>
        <location evidence="1">Nucleus</location>
    </subcellularLocation>
</comment>
<dbReference type="InterPro" id="IPR036390">
    <property type="entry name" value="WH_DNA-bd_sf"/>
</dbReference>
<dbReference type="Pfam" id="PF23445">
    <property type="entry name" value="WHD_SNRNP200"/>
    <property type="match status" value="2"/>
</dbReference>
<dbReference type="Proteomes" id="UP001489004">
    <property type="component" value="Unassembled WGS sequence"/>
</dbReference>
<evidence type="ECO:0000256" key="4">
    <source>
        <dbReference type="ARBA" id="ARBA00022741"/>
    </source>
</evidence>
<dbReference type="GO" id="GO:0006397">
    <property type="term" value="P:mRNA processing"/>
    <property type="evidence" value="ECO:0007669"/>
    <property type="project" value="UniProtKB-ARBA"/>
</dbReference>
<feature type="compositionally biased region" description="Acidic residues" evidence="11">
    <location>
        <begin position="213"/>
        <end position="238"/>
    </location>
</feature>
<dbReference type="FunFam" id="3.40.50.300:FF:000062">
    <property type="entry name" value="U5 small nuclear ribonucleoprotein helicase"/>
    <property type="match status" value="1"/>
</dbReference>
<dbReference type="FunFam" id="2.60.40.150:FF:000004">
    <property type="entry name" value="RNA helicase, activating signal cointegrator 1"/>
    <property type="match status" value="1"/>
</dbReference>
<dbReference type="FunFam" id="1.10.10.10:FF:000024">
    <property type="entry name" value="U5 small nuclear ribonucleoprotein helicase"/>
    <property type="match status" value="1"/>
</dbReference>
<comment type="caution">
    <text evidence="14">The sequence shown here is derived from an EMBL/GenBank/DDBJ whole genome shotgun (WGS) entry which is preliminary data.</text>
</comment>
<dbReference type="InterPro" id="IPR027417">
    <property type="entry name" value="P-loop_NTPase"/>
</dbReference>
<organism evidence="14 15">
    <name type="scientific">[Myrmecia] bisecta</name>
    <dbReference type="NCBI Taxonomy" id="41462"/>
    <lineage>
        <taxon>Eukaryota</taxon>
        <taxon>Viridiplantae</taxon>
        <taxon>Chlorophyta</taxon>
        <taxon>core chlorophytes</taxon>
        <taxon>Trebouxiophyceae</taxon>
        <taxon>Trebouxiales</taxon>
        <taxon>Trebouxiaceae</taxon>
        <taxon>Myrmecia</taxon>
    </lineage>
</organism>
<dbReference type="FunFam" id="3.40.50.300:FF:000102">
    <property type="entry name" value="RNA helicase, activating signal cointegrator 1"/>
    <property type="match status" value="1"/>
</dbReference>
<dbReference type="InterPro" id="IPR057842">
    <property type="entry name" value="WH_MER3"/>
</dbReference>
<evidence type="ECO:0000256" key="3">
    <source>
        <dbReference type="ARBA" id="ARBA00022737"/>
    </source>
</evidence>
<dbReference type="Pfam" id="PF00271">
    <property type="entry name" value="Helicase_C"/>
    <property type="match status" value="1"/>
</dbReference>
<keyword evidence="15" id="KW-1185">Reference proteome</keyword>
<feature type="region of interest" description="Disordered" evidence="11">
    <location>
        <begin position="1"/>
        <end position="112"/>
    </location>
</feature>
<evidence type="ECO:0000256" key="1">
    <source>
        <dbReference type="ARBA" id="ARBA00004123"/>
    </source>
</evidence>
<evidence type="ECO:0000313" key="14">
    <source>
        <dbReference type="EMBL" id="KAK9818381.1"/>
    </source>
</evidence>
<dbReference type="Pfam" id="PF21188">
    <property type="entry name" value="BRR2_plug"/>
    <property type="match status" value="1"/>
</dbReference>
<dbReference type="Pfam" id="PF02889">
    <property type="entry name" value="Sec63"/>
    <property type="match status" value="2"/>
</dbReference>
<sequence length="2186" mass="244544">MSGRPGGAEGYARQRQYDYRANSNLVLTAETRTRDAAEPSGEPETLWGRMRGKMGDRVQYAKPEGLEERKAKAKKKREADNADLDGPRKTRKTGQTTSVMDLDTAGNYRPLTKETRDAYEGLLAVIRRQFGDQPQDVLKGAADEILAVLKDDHKKDPDKHKEVEGLLGSVPDKEFADLVALGKLITDYSNEGEAAPEAGDTLDDDIGVAVEFEGEDEEEDESDVDEVVEDDGDEDAEEGVPRTTGLDISGMDVEAGEEAREEGVHVAEIDAYWLQRQIAKAFGEGKLDAAQAQTLAEEVFNTLQERTDDRDVENKLVMLLEYEKFDLVKLLLKNRLKIVWCMRLKRAEDDAEVQRIEAEMAGSEDTAAVLDQLHATRASAKERQSAMERSIREEARRLRQGGAEGGAGEGAGGAAAGRKAVDLESLVFAQGGHLMSNKKCDLPRGSYRTAYKGYEEVHVPALQPKPFGDDEKLRPIAELPEWAQPAFAGMKELNRIQSRVCDTALYTSENILMCAPTGAGKTNVAMLTILHEIGLHMSGGDANGKGRTVDLSKFKIVYVAPMKALVAEMVGNFSKRLESYGIKVRELTGDMNLTKSEIEDTQIIVTTPEKWDIITRKSGDRTYTQLVKLLIIDEVHLLHDNRGPVLESIVSRTVRQIEATQEMIRLVGLSATLPNYEDVATFLRVKKDRGLFYFDNSFRPCPLAQQYIGVTVKKPLQRFQLMNEICYNKVLESAGKHQVLIFVHSRKETAKTAKYLKEEALREDKLAQFVQDNSVSRTVLQEEADSCKNADLRDILPFGFGIHHAGMTRADRTLVEDLFSDGHIQVLVSTATLAWGVNLPAHTVIIKGTQVYNPAKGAWEELSSLDMMQMLGRAGRPQYDAFGEGIIITGHSELQFYLSLFNMQLPIESQYVATIADNLNAEIVLGTVQNLKDAATWLGYTYLYVRMLRKPQLYGVPLDALDTDPMLQERRMDLAHTAAVLLDKNNLIKYDRRTGNFQVTDLGRIASHYYVTYHTIATFNEHLKPTMGDIELLRLFSLSDEFKYLVVREEEKLELAKLIERVPIPVKESLEEPTAKINILLQAYISQLKLEGLALASDMVYVTQSAGRLMRCLFEVVLKRGWATLADKALALCKMVNRRMWGSQSPLRQFKAMLPEILSKIEKKDLAWERWYDLSAQEIGELIHFPKQGKTVHKFVHQFPRLELAAHVQPITRSVLKVDLTITPDFKWDDKVHGFVEPFWIIVEDSDSEYILHHEYFLLKKPFAEDDHTIAFTVPISEPLPPQYFIKVVSDRWLQCESVLPVSFRHLILPEKYPPPTELLDLQPLPISALRNPEFEALYTSGATRFKTFNPIQTQVFTALYNTDDNCLVAAPTGSGKTTCAEFAILRMLHKAAEGKSAVRAVYIAPVEALAKQRLADWSARFGEGLGLNVVELTGEAQSDVKALEKGNIIISTPENWDMLSRRWKQRKNVQNVAVFIVDELHLIGGRHGPAIEVITSRMRYISAQTESPIRIVGLCTSLANAKDLGEWIGATSHSLFNFPPGVRPVPLEIHIQGFDIANLESRMQAMARPAYSAILNHATDAKPAIVFVPTRKHARLTAFDLLTFAAADAQPQRFLLAAESDVEDILARVKDKSLLHSLKYGVAFLHENMSVGDQKVVNLLFSSGAIKVLVATAPMCWGMNVAAHLVVIMGTQYYDGTGQGGNDYPVTDLLQMMGLASRPDVDDSGRCVLMCHTPRKEYYKKFLFEPFPVESHLDHFLADHLAAEIVTRTITNKQDAVDYLTWTFFYRRLAQNPNYYNLQGVSHRHLSDHLSDLIENTLGDLETSKIISIEDDMDLEPLNLGMIAAYYYITYTTIEIFSSSLTAKTKFKGLLEILSAASEFDDVPLRPGEDETVRKLLMHAPMALDKPRYTDPHTKVNALIQAHFSRSPLSGDLASDQKAVVGNVTRLLQATVDVISSSGWLKPALSAMEMSQMTTQAMWDRDSPLLQLPHFTKDLAAKCMAAGMETVFDLEDMEDDARRELLQLSDAQLGDVAAWCKRYPDIDLKFSVPEAEAGGREGGDGKETVWRVGGGEAVTMVVELERNFEGELRPVDAPRYPGRKDENWWLVVGDVAANSLLAIKRVNLGKKSRVKLDFAAPERPGSQDLTLFFMCDSYSGCDQEYEFKLDIQEAGEGSEEAAKSDMEED</sequence>
<dbReference type="PROSITE" id="PS51192">
    <property type="entry name" value="HELICASE_ATP_BIND_1"/>
    <property type="match status" value="2"/>
</dbReference>